<dbReference type="SMART" id="SM00320">
    <property type="entry name" value="WD40"/>
    <property type="match status" value="5"/>
</dbReference>
<evidence type="ECO:0000256" key="9">
    <source>
        <dbReference type="PROSITE-ProRule" id="PRU00221"/>
    </source>
</evidence>
<feature type="repeat" description="WD" evidence="9">
    <location>
        <begin position="12"/>
        <end position="54"/>
    </location>
</feature>
<feature type="compositionally biased region" description="Pro residues" evidence="10">
    <location>
        <begin position="535"/>
        <end position="548"/>
    </location>
</feature>
<dbReference type="GO" id="GO:0005634">
    <property type="term" value="C:nucleus"/>
    <property type="evidence" value="ECO:0007669"/>
    <property type="project" value="UniProtKB-SubCell"/>
</dbReference>
<evidence type="ECO:0000256" key="6">
    <source>
        <dbReference type="ARBA" id="ARBA00022853"/>
    </source>
</evidence>
<evidence type="ECO:0000256" key="3">
    <source>
        <dbReference type="ARBA" id="ARBA00022574"/>
    </source>
</evidence>
<name>A0A6A7C7C3_9PEZI</name>
<feature type="domain" description="CAF1B/HIR1 beta-propeller" evidence="11">
    <location>
        <begin position="308"/>
        <end position="529"/>
    </location>
</feature>
<protein>
    <submittedName>
        <fullName evidence="12">WD40 repeat-like protein</fullName>
    </submittedName>
</protein>
<reference evidence="12" key="1">
    <citation type="journal article" date="2020" name="Stud. Mycol.">
        <title>101 Dothideomycetes genomes: a test case for predicting lifestyles and emergence of pathogens.</title>
        <authorList>
            <person name="Haridas S."/>
            <person name="Albert R."/>
            <person name="Binder M."/>
            <person name="Bloem J."/>
            <person name="Labutti K."/>
            <person name="Salamov A."/>
            <person name="Andreopoulos B."/>
            <person name="Baker S."/>
            <person name="Barry K."/>
            <person name="Bills G."/>
            <person name="Bluhm B."/>
            <person name="Cannon C."/>
            <person name="Castanera R."/>
            <person name="Culley D."/>
            <person name="Daum C."/>
            <person name="Ezra D."/>
            <person name="Gonzalez J."/>
            <person name="Henrissat B."/>
            <person name="Kuo A."/>
            <person name="Liang C."/>
            <person name="Lipzen A."/>
            <person name="Lutzoni F."/>
            <person name="Magnuson J."/>
            <person name="Mondo S."/>
            <person name="Nolan M."/>
            <person name="Ohm R."/>
            <person name="Pangilinan J."/>
            <person name="Park H.-J."/>
            <person name="Ramirez L."/>
            <person name="Alfaro M."/>
            <person name="Sun H."/>
            <person name="Tritt A."/>
            <person name="Yoshinaga Y."/>
            <person name="Zwiers L.-H."/>
            <person name="Turgeon B."/>
            <person name="Goodwin S."/>
            <person name="Spatafora J."/>
            <person name="Crous P."/>
            <person name="Grigoriev I."/>
        </authorList>
    </citation>
    <scope>NUCLEOTIDE SEQUENCE</scope>
    <source>
        <strain evidence="12">CBS 480.64</strain>
    </source>
</reference>
<keyword evidence="3 9" id="KW-0853">WD repeat</keyword>
<dbReference type="PANTHER" id="PTHR15271">
    <property type="entry name" value="CHROMATIN ASSEMBLY FACTOR 1 SUBUNIT B"/>
    <property type="match status" value="1"/>
</dbReference>
<feature type="region of interest" description="Disordered" evidence="10">
    <location>
        <begin position="420"/>
        <end position="454"/>
    </location>
</feature>
<evidence type="ECO:0000259" key="11">
    <source>
        <dbReference type="Pfam" id="PF24105"/>
    </source>
</evidence>
<dbReference type="GO" id="GO:0006335">
    <property type="term" value="P:DNA replication-dependent chromatin assembly"/>
    <property type="evidence" value="ECO:0007669"/>
    <property type="project" value="InterPro"/>
</dbReference>
<evidence type="ECO:0000256" key="8">
    <source>
        <dbReference type="ARBA" id="ARBA00023242"/>
    </source>
</evidence>
<dbReference type="EMBL" id="MU005961">
    <property type="protein sequence ID" value="KAF2863293.1"/>
    <property type="molecule type" value="Genomic_DNA"/>
</dbReference>
<accession>A0A6A7C7C3</accession>
<evidence type="ECO:0000256" key="5">
    <source>
        <dbReference type="ARBA" id="ARBA00022763"/>
    </source>
</evidence>
<dbReference type="InterPro" id="IPR036322">
    <property type="entry name" value="WD40_repeat_dom_sf"/>
</dbReference>
<keyword evidence="8" id="KW-0539">Nucleus</keyword>
<dbReference type="Pfam" id="PF24105">
    <property type="entry name" value="Beta-prop_CAF1B_HIR1"/>
    <property type="match status" value="2"/>
</dbReference>
<evidence type="ECO:0000313" key="12">
    <source>
        <dbReference type="EMBL" id="KAF2863293.1"/>
    </source>
</evidence>
<dbReference type="Proteomes" id="UP000799421">
    <property type="component" value="Unassembled WGS sequence"/>
</dbReference>
<evidence type="ECO:0000256" key="10">
    <source>
        <dbReference type="SAM" id="MobiDB-lite"/>
    </source>
</evidence>
<dbReference type="GO" id="GO:0006334">
    <property type="term" value="P:nucleosome assembly"/>
    <property type="evidence" value="ECO:0007669"/>
    <property type="project" value="TreeGrafter"/>
</dbReference>
<feature type="region of interest" description="Disordered" evidence="10">
    <location>
        <begin position="532"/>
        <end position="586"/>
    </location>
</feature>
<comment type="subcellular location">
    <subcellularLocation>
        <location evidence="1">Nucleus</location>
    </subcellularLocation>
</comment>
<feature type="domain" description="CAF1B/HIR1 beta-propeller" evidence="11">
    <location>
        <begin position="1"/>
        <end position="214"/>
    </location>
</feature>
<dbReference type="InterPro" id="IPR045145">
    <property type="entry name" value="PTHR15271"/>
</dbReference>
<dbReference type="InterPro" id="IPR001680">
    <property type="entry name" value="WD40_rpt"/>
</dbReference>
<dbReference type="InterPro" id="IPR055410">
    <property type="entry name" value="Beta-prop_CAF1B_HIR1"/>
</dbReference>
<evidence type="ECO:0000256" key="4">
    <source>
        <dbReference type="ARBA" id="ARBA00022737"/>
    </source>
</evidence>
<feature type="region of interest" description="Disordered" evidence="10">
    <location>
        <begin position="622"/>
        <end position="666"/>
    </location>
</feature>
<comment type="similarity">
    <text evidence="2">Belongs to the WD repeat HIR1 family.</text>
</comment>
<dbReference type="PANTHER" id="PTHR15271:SF4">
    <property type="entry name" value="CHROMATIN ASSEMBLY FACTOR 1 SUBUNIT B"/>
    <property type="match status" value="1"/>
</dbReference>
<gene>
    <name evidence="12" type="ORF">K470DRAFT_210917</name>
</gene>
<dbReference type="PROSITE" id="PS50082">
    <property type="entry name" value="WD_REPEATS_2"/>
    <property type="match status" value="4"/>
</dbReference>
<feature type="compositionally biased region" description="Low complexity" evidence="10">
    <location>
        <begin position="276"/>
        <end position="292"/>
    </location>
</feature>
<keyword evidence="6" id="KW-0156">Chromatin regulator</keyword>
<dbReference type="InterPro" id="IPR015943">
    <property type="entry name" value="WD40/YVTN_repeat-like_dom_sf"/>
</dbReference>
<dbReference type="GO" id="GO:0033186">
    <property type="term" value="C:CAF-1 complex"/>
    <property type="evidence" value="ECO:0007669"/>
    <property type="project" value="TreeGrafter"/>
</dbReference>
<dbReference type="OrthoDB" id="71227at2759"/>
<evidence type="ECO:0000256" key="7">
    <source>
        <dbReference type="ARBA" id="ARBA00023204"/>
    </source>
</evidence>
<feature type="repeat" description="WD" evidence="9">
    <location>
        <begin position="122"/>
        <end position="163"/>
    </location>
</feature>
<dbReference type="AlphaFoldDB" id="A0A6A7C7C3"/>
<dbReference type="SUPFAM" id="SSF50978">
    <property type="entry name" value="WD40 repeat-like"/>
    <property type="match status" value="1"/>
</dbReference>
<keyword evidence="5" id="KW-0227">DNA damage</keyword>
<feature type="repeat" description="WD" evidence="9">
    <location>
        <begin position="61"/>
        <end position="92"/>
    </location>
</feature>
<keyword evidence="13" id="KW-1185">Reference proteome</keyword>
<dbReference type="GO" id="GO:0006281">
    <property type="term" value="P:DNA repair"/>
    <property type="evidence" value="ECO:0007669"/>
    <property type="project" value="UniProtKB-KW"/>
</dbReference>
<dbReference type="Gene3D" id="2.130.10.10">
    <property type="entry name" value="YVTN repeat-like/Quinoprotein amine dehydrogenase"/>
    <property type="match status" value="2"/>
</dbReference>
<feature type="repeat" description="WD" evidence="9">
    <location>
        <begin position="164"/>
        <end position="199"/>
    </location>
</feature>
<sequence length="666" mass="70959">MKATPLLVAWHGSEEHSPIYSAHFEPNGNGRLATAGGDHNVRLWHIEAKGEERTVRYLSTLKKHAGAVNVVRWSPRGEMLASAGDDGNVLIWVPTDHAAPYASLDNDGVDDVEHWKVKQMCRDTNGSEIYDLAWSPDGNFLIIGSMDNVARIINVSTAKTVGQIAEHNHHVQGVAWDPLNEYVATQSCDRSVHVYALKNKCETSLHNKMARMDLPLRRPSSNSPAPPDFSNRRTSHMGEAVGSPRMSAPGTPQSLALPMNPPPTSHSRRSSVGSQAAPSIARSASPSPSLPLPAVMPSASPILGAVPTRNAKIYANESLISFFRRLTFSPDGSLLFTPAGEYRTAHVSADGTKTGDDMVHTVYIYTRAGLNKPPVAFLPGYKKPSVVVKCSPIYYTLRGQSVDTREITLDTRAAEDITALPEPAKPVRPAPTSHPSMHPPGASSNGTSYESVPPGPTPAFGLPYRIVYAVATQDSVHIYDTQQSHPICIVSNLHYATFTDLTWSSDGQTLLITSSDGYCSVLAFAPGELGTVRAPPAPSRQPAGPTPARPHATSVSAHEGHISGRPASHSNASMPSPSISFARPASPARSISASSAVTEASARPDPSTITFSPLPVATMVPSIPLSTPPQTPGYGIAQKRPSEGPEAASQGEKKRRIAPTNIDGGV</sequence>
<keyword evidence="7" id="KW-0234">DNA repair</keyword>
<evidence type="ECO:0000313" key="13">
    <source>
        <dbReference type="Proteomes" id="UP000799421"/>
    </source>
</evidence>
<dbReference type="PROSITE" id="PS50294">
    <property type="entry name" value="WD_REPEATS_REGION"/>
    <property type="match status" value="1"/>
</dbReference>
<keyword evidence="4" id="KW-0677">Repeat</keyword>
<dbReference type="SUPFAM" id="SSF50993">
    <property type="entry name" value="Peptidase/esterase 'gauge' domain"/>
    <property type="match status" value="1"/>
</dbReference>
<evidence type="ECO:0000256" key="2">
    <source>
        <dbReference type="ARBA" id="ARBA00007306"/>
    </source>
</evidence>
<feature type="compositionally biased region" description="Low complexity" evidence="10">
    <location>
        <begin position="575"/>
        <end position="586"/>
    </location>
</feature>
<organism evidence="12 13">
    <name type="scientific">Piedraia hortae CBS 480.64</name>
    <dbReference type="NCBI Taxonomy" id="1314780"/>
    <lineage>
        <taxon>Eukaryota</taxon>
        <taxon>Fungi</taxon>
        <taxon>Dikarya</taxon>
        <taxon>Ascomycota</taxon>
        <taxon>Pezizomycotina</taxon>
        <taxon>Dothideomycetes</taxon>
        <taxon>Dothideomycetidae</taxon>
        <taxon>Capnodiales</taxon>
        <taxon>Piedraiaceae</taxon>
        <taxon>Piedraia</taxon>
    </lineage>
</organism>
<evidence type="ECO:0000256" key="1">
    <source>
        <dbReference type="ARBA" id="ARBA00004123"/>
    </source>
</evidence>
<proteinExistence type="inferred from homology"/>
<feature type="region of interest" description="Disordered" evidence="10">
    <location>
        <begin position="212"/>
        <end position="292"/>
    </location>
</feature>